<dbReference type="AlphaFoldDB" id="A0AAN9TSC6"/>
<evidence type="ECO:0000256" key="3">
    <source>
        <dbReference type="ARBA" id="ARBA00022692"/>
    </source>
</evidence>
<dbReference type="PANTHER" id="PTHR11009">
    <property type="entry name" value="DER1-LIKE PROTEIN, DERLIN"/>
    <property type="match status" value="1"/>
</dbReference>
<proteinExistence type="inferred from homology"/>
<evidence type="ECO:0000256" key="4">
    <source>
        <dbReference type="ARBA" id="ARBA00022824"/>
    </source>
</evidence>
<dbReference type="GO" id="GO:0005789">
    <property type="term" value="C:endoplasmic reticulum membrane"/>
    <property type="evidence" value="ECO:0007669"/>
    <property type="project" value="UniProtKB-SubCell"/>
</dbReference>
<keyword evidence="6" id="KW-0472">Membrane</keyword>
<comment type="subcellular location">
    <subcellularLocation>
        <location evidence="1">Endoplasmic reticulum membrane</location>
        <topology evidence="1">Multi-pass membrane protein</topology>
    </subcellularLocation>
</comment>
<protein>
    <submittedName>
        <fullName evidence="8">Uncharacterized protein</fullName>
    </submittedName>
</protein>
<comment type="similarity">
    <text evidence="2">Belongs to the derlin family.</text>
</comment>
<keyword evidence="3" id="KW-0812">Transmembrane</keyword>
<keyword evidence="4" id="KW-0256">Endoplasmic reticulum</keyword>
<organism evidence="8 9">
    <name type="scientific">Parthenolecanium corni</name>
    <dbReference type="NCBI Taxonomy" id="536013"/>
    <lineage>
        <taxon>Eukaryota</taxon>
        <taxon>Metazoa</taxon>
        <taxon>Ecdysozoa</taxon>
        <taxon>Arthropoda</taxon>
        <taxon>Hexapoda</taxon>
        <taxon>Insecta</taxon>
        <taxon>Pterygota</taxon>
        <taxon>Neoptera</taxon>
        <taxon>Paraneoptera</taxon>
        <taxon>Hemiptera</taxon>
        <taxon>Sternorrhyncha</taxon>
        <taxon>Coccoidea</taxon>
        <taxon>Coccidae</taxon>
        <taxon>Parthenolecanium</taxon>
    </lineage>
</organism>
<evidence type="ECO:0000313" key="8">
    <source>
        <dbReference type="EMBL" id="KAK7586109.1"/>
    </source>
</evidence>
<feature type="region of interest" description="Disordered" evidence="7">
    <location>
        <begin position="69"/>
        <end position="98"/>
    </location>
</feature>
<evidence type="ECO:0000256" key="5">
    <source>
        <dbReference type="ARBA" id="ARBA00022989"/>
    </source>
</evidence>
<sequence>MAYQSLTQEYLQMPPVTRAYTTACVLTTTAVQLDIVSPFQLYFNPTLILKHFHVSNDVAKSTWKAIFDNQPVDSDYNPLPEDRPGGFDWGENEPQPQD</sequence>
<evidence type="ECO:0000256" key="1">
    <source>
        <dbReference type="ARBA" id="ARBA00004477"/>
    </source>
</evidence>
<dbReference type="InterPro" id="IPR007599">
    <property type="entry name" value="DER1"/>
</dbReference>
<gene>
    <name evidence="8" type="ORF">V9T40_003985</name>
</gene>
<reference evidence="8 9" key="1">
    <citation type="submission" date="2024-03" db="EMBL/GenBank/DDBJ databases">
        <title>Adaptation during the transition from Ophiocordyceps entomopathogen to insect associate is accompanied by gene loss and intensified selection.</title>
        <authorList>
            <person name="Ward C.M."/>
            <person name="Onetto C.A."/>
            <person name="Borneman A.R."/>
        </authorList>
    </citation>
    <scope>NUCLEOTIDE SEQUENCE [LARGE SCALE GENOMIC DNA]</scope>
    <source>
        <strain evidence="8">AWRI1</strain>
        <tissue evidence="8">Single Adult Female</tissue>
    </source>
</reference>
<evidence type="ECO:0000256" key="2">
    <source>
        <dbReference type="ARBA" id="ARBA00008917"/>
    </source>
</evidence>
<keyword evidence="9" id="KW-1185">Reference proteome</keyword>
<evidence type="ECO:0000256" key="6">
    <source>
        <dbReference type="ARBA" id="ARBA00023136"/>
    </source>
</evidence>
<comment type="caution">
    <text evidence="8">The sequence shown here is derived from an EMBL/GenBank/DDBJ whole genome shotgun (WGS) entry which is preliminary data.</text>
</comment>
<evidence type="ECO:0000313" key="9">
    <source>
        <dbReference type="Proteomes" id="UP001367676"/>
    </source>
</evidence>
<keyword evidence="5" id="KW-1133">Transmembrane helix</keyword>
<dbReference type="EMBL" id="JBBCAQ010000027">
    <property type="protein sequence ID" value="KAK7586109.1"/>
    <property type="molecule type" value="Genomic_DNA"/>
</dbReference>
<dbReference type="Pfam" id="PF04511">
    <property type="entry name" value="DER1"/>
    <property type="match status" value="1"/>
</dbReference>
<name>A0AAN9TSC6_9HEMI</name>
<accession>A0AAN9TSC6</accession>
<dbReference type="Proteomes" id="UP001367676">
    <property type="component" value="Unassembled WGS sequence"/>
</dbReference>
<dbReference type="GO" id="GO:0006950">
    <property type="term" value="P:response to stress"/>
    <property type="evidence" value="ECO:0007669"/>
    <property type="project" value="UniProtKB-ARBA"/>
</dbReference>
<evidence type="ECO:0000256" key="7">
    <source>
        <dbReference type="SAM" id="MobiDB-lite"/>
    </source>
</evidence>